<comment type="subunit">
    <text evidence="6">Homodimer.</text>
</comment>
<keyword evidence="12" id="KW-0067">ATP-binding</keyword>
<evidence type="ECO:0000313" key="17">
    <source>
        <dbReference type="EMBL" id="OUR98593.1"/>
    </source>
</evidence>
<dbReference type="Pfam" id="PF03309">
    <property type="entry name" value="Pan_kinase"/>
    <property type="match status" value="1"/>
</dbReference>
<keyword evidence="10" id="KW-0547">Nucleotide-binding</keyword>
<evidence type="ECO:0000256" key="10">
    <source>
        <dbReference type="ARBA" id="ARBA00022741"/>
    </source>
</evidence>
<evidence type="ECO:0000256" key="12">
    <source>
        <dbReference type="ARBA" id="ARBA00022840"/>
    </source>
</evidence>
<dbReference type="GO" id="GO:0004594">
    <property type="term" value="F:pantothenate kinase activity"/>
    <property type="evidence" value="ECO:0007669"/>
    <property type="project" value="UniProtKB-EC"/>
</dbReference>
<evidence type="ECO:0000256" key="5">
    <source>
        <dbReference type="ARBA" id="ARBA00005225"/>
    </source>
</evidence>
<dbReference type="EC" id="2.7.1.33" evidence="7"/>
<dbReference type="InterPro" id="IPR043129">
    <property type="entry name" value="ATPase_NBD"/>
</dbReference>
<evidence type="ECO:0000256" key="2">
    <source>
        <dbReference type="ARBA" id="ARBA00001958"/>
    </source>
</evidence>
<evidence type="ECO:0000256" key="1">
    <source>
        <dbReference type="ARBA" id="ARBA00001206"/>
    </source>
</evidence>
<dbReference type="PANTHER" id="PTHR34265">
    <property type="entry name" value="TYPE III PANTOTHENATE KINASE"/>
    <property type="match status" value="1"/>
</dbReference>
<evidence type="ECO:0000256" key="15">
    <source>
        <dbReference type="ARBA" id="ARBA00038036"/>
    </source>
</evidence>
<dbReference type="UniPathway" id="UPA00241">
    <property type="reaction ID" value="UER00352"/>
</dbReference>
<protein>
    <recommendedName>
        <fullName evidence="16">Type III pantothenate kinase</fullName>
        <ecNumber evidence="7">2.7.1.33</ecNumber>
    </recommendedName>
</protein>
<evidence type="ECO:0000256" key="6">
    <source>
        <dbReference type="ARBA" id="ARBA00011738"/>
    </source>
</evidence>
<dbReference type="SUPFAM" id="SSF53067">
    <property type="entry name" value="Actin-like ATPase domain"/>
    <property type="match status" value="1"/>
</dbReference>
<comment type="caution">
    <text evidence="17">The sequence shown here is derived from an EMBL/GenBank/DDBJ whole genome shotgun (WGS) entry which is preliminary data.</text>
</comment>
<organism evidence="17 18">
    <name type="scientific">Halobacteriovorax marinus</name>
    <dbReference type="NCBI Taxonomy" id="97084"/>
    <lineage>
        <taxon>Bacteria</taxon>
        <taxon>Pseudomonadati</taxon>
        <taxon>Bdellovibrionota</taxon>
        <taxon>Bacteriovoracia</taxon>
        <taxon>Bacteriovoracales</taxon>
        <taxon>Halobacteriovoraceae</taxon>
        <taxon>Halobacteriovorax</taxon>
    </lineage>
</organism>
<comment type="cofactor">
    <cofactor evidence="2">
        <name>K(+)</name>
        <dbReference type="ChEBI" id="CHEBI:29103"/>
    </cofactor>
</comment>
<comment type="catalytic activity">
    <reaction evidence="1">
        <text>(R)-pantothenate + ATP = (R)-4'-phosphopantothenate + ADP + H(+)</text>
        <dbReference type="Rhea" id="RHEA:16373"/>
        <dbReference type="ChEBI" id="CHEBI:10986"/>
        <dbReference type="ChEBI" id="CHEBI:15378"/>
        <dbReference type="ChEBI" id="CHEBI:29032"/>
        <dbReference type="ChEBI" id="CHEBI:30616"/>
        <dbReference type="ChEBI" id="CHEBI:456216"/>
        <dbReference type="EC" id="2.7.1.33"/>
    </reaction>
</comment>
<dbReference type="GO" id="GO:0005524">
    <property type="term" value="F:ATP binding"/>
    <property type="evidence" value="ECO:0007669"/>
    <property type="project" value="UniProtKB-KW"/>
</dbReference>
<evidence type="ECO:0000256" key="16">
    <source>
        <dbReference type="ARBA" id="ARBA00040883"/>
    </source>
</evidence>
<comment type="cofactor">
    <cofactor evidence="3">
        <name>NH4(+)</name>
        <dbReference type="ChEBI" id="CHEBI:28938"/>
    </cofactor>
</comment>
<dbReference type="PANTHER" id="PTHR34265:SF1">
    <property type="entry name" value="TYPE III PANTOTHENATE KINASE"/>
    <property type="match status" value="1"/>
</dbReference>
<dbReference type="GO" id="GO:0015937">
    <property type="term" value="P:coenzyme A biosynthetic process"/>
    <property type="evidence" value="ECO:0007669"/>
    <property type="project" value="UniProtKB-UniPathway"/>
</dbReference>
<evidence type="ECO:0000256" key="7">
    <source>
        <dbReference type="ARBA" id="ARBA00012102"/>
    </source>
</evidence>
<dbReference type="AlphaFoldDB" id="A0A1Y5FG06"/>
<evidence type="ECO:0000313" key="18">
    <source>
        <dbReference type="Proteomes" id="UP000196531"/>
    </source>
</evidence>
<reference evidence="18" key="1">
    <citation type="journal article" date="2017" name="Proc. Natl. Acad. Sci. U.S.A.">
        <title>Simulation of Deepwater Horizon oil plume reveals substrate specialization within a complex community of hydrocarbon-degraders.</title>
        <authorList>
            <person name="Hu P."/>
            <person name="Dubinsky E.A."/>
            <person name="Probst A.J."/>
            <person name="Wang J."/>
            <person name="Sieber C.M.K."/>
            <person name="Tom L.M."/>
            <person name="Gardinali P."/>
            <person name="Banfield J.F."/>
            <person name="Atlas R.M."/>
            <person name="Andersen G.L."/>
        </authorList>
    </citation>
    <scope>NUCLEOTIDE SEQUENCE [LARGE SCALE GENOMIC DNA]</scope>
</reference>
<evidence type="ECO:0000256" key="4">
    <source>
        <dbReference type="ARBA" id="ARBA00004496"/>
    </source>
</evidence>
<proteinExistence type="inferred from homology"/>
<comment type="subcellular location">
    <subcellularLocation>
        <location evidence="4">Cytoplasm</location>
    </subcellularLocation>
</comment>
<sequence>MLKKNLQSIDNGNTNPHVGLFIKGELTSVTPLSLYTFDSEIESIASSVGPEKNLQGIKHINLKEYRLKDSFLDMPVNYEMALGEDRLHQGYYIFNKREKGLSVLIDAGTFTTVDFISEEGLKGGFIFPGLQTFLNSYSYGEKLPTLETTETLIPDLDIPHSTSAAITNAMKYTQVSWLEKLLKDHDIQKIYLSGGYSSLFYEVLQDRFNGQIVHEENFIHYALFEIYSYIKR</sequence>
<dbReference type="InterPro" id="IPR004619">
    <property type="entry name" value="Type_III_PanK"/>
</dbReference>
<evidence type="ECO:0000256" key="8">
    <source>
        <dbReference type="ARBA" id="ARBA00022490"/>
    </source>
</evidence>
<dbReference type="Proteomes" id="UP000196531">
    <property type="component" value="Unassembled WGS sequence"/>
</dbReference>
<gene>
    <name evidence="17" type="ORF">A9Q84_04040</name>
</gene>
<comment type="pathway">
    <text evidence="5">Cofactor biosynthesis; coenzyme A biosynthesis; CoA from (R)-pantothenate: step 1/5.</text>
</comment>
<keyword evidence="11" id="KW-0418">Kinase</keyword>
<evidence type="ECO:0000256" key="13">
    <source>
        <dbReference type="ARBA" id="ARBA00022958"/>
    </source>
</evidence>
<keyword evidence="9" id="KW-0808">Transferase</keyword>
<name>A0A1Y5FG06_9BACT</name>
<keyword evidence="13" id="KW-0630">Potassium</keyword>
<evidence type="ECO:0000256" key="14">
    <source>
        <dbReference type="ARBA" id="ARBA00022993"/>
    </source>
</evidence>
<keyword evidence="14" id="KW-0173">Coenzyme A biosynthesis</keyword>
<evidence type="ECO:0000256" key="3">
    <source>
        <dbReference type="ARBA" id="ARBA00001972"/>
    </source>
</evidence>
<accession>A0A1Y5FG06</accession>
<evidence type="ECO:0000256" key="11">
    <source>
        <dbReference type="ARBA" id="ARBA00022777"/>
    </source>
</evidence>
<comment type="similarity">
    <text evidence="15">Belongs to the type III pantothenate kinase family.</text>
</comment>
<evidence type="ECO:0000256" key="9">
    <source>
        <dbReference type="ARBA" id="ARBA00022679"/>
    </source>
</evidence>
<dbReference type="GO" id="GO:0005737">
    <property type="term" value="C:cytoplasm"/>
    <property type="evidence" value="ECO:0007669"/>
    <property type="project" value="UniProtKB-SubCell"/>
</dbReference>
<dbReference type="Gene3D" id="3.30.420.40">
    <property type="match status" value="1"/>
</dbReference>
<keyword evidence="8" id="KW-0963">Cytoplasm</keyword>
<dbReference type="EMBL" id="MAAO01000004">
    <property type="protein sequence ID" value="OUR98593.1"/>
    <property type="molecule type" value="Genomic_DNA"/>
</dbReference>